<protein>
    <recommendedName>
        <fullName evidence="2">leucine--tRNA ligase</fullName>
        <ecNumber evidence="2">6.1.1.4</ecNumber>
    </recommendedName>
    <alternativeName>
        <fullName evidence="8">Leucyl-tRNA synthetase</fullName>
    </alternativeName>
</protein>
<dbReference type="EMBL" id="JAGFBS010000019">
    <property type="protein sequence ID" value="KAG6374048.1"/>
    <property type="molecule type" value="Genomic_DNA"/>
</dbReference>
<comment type="caution">
    <text evidence="9">The sequence shown here is derived from an EMBL/GenBank/DDBJ whole genome shotgun (WGS) entry which is preliminary data.</text>
</comment>
<dbReference type="SUPFAM" id="SSF50677">
    <property type="entry name" value="ValRS/IleRS/LeuRS editing domain"/>
    <property type="match status" value="1"/>
</dbReference>
<evidence type="ECO:0000313" key="9">
    <source>
        <dbReference type="EMBL" id="KAG6374048.1"/>
    </source>
</evidence>
<evidence type="ECO:0000313" key="10">
    <source>
        <dbReference type="Proteomes" id="UP000683000"/>
    </source>
</evidence>
<evidence type="ECO:0000256" key="2">
    <source>
        <dbReference type="ARBA" id="ARBA00013164"/>
    </source>
</evidence>
<dbReference type="PANTHER" id="PTHR45794:SF1">
    <property type="entry name" value="LEUCINE--TRNA LIGASE, CYTOPLASMIC"/>
    <property type="match status" value="1"/>
</dbReference>
<evidence type="ECO:0000256" key="4">
    <source>
        <dbReference type="ARBA" id="ARBA00022741"/>
    </source>
</evidence>
<keyword evidence="6" id="KW-0648">Protein biosynthesis</keyword>
<dbReference type="GO" id="GO:0005524">
    <property type="term" value="F:ATP binding"/>
    <property type="evidence" value="ECO:0007669"/>
    <property type="project" value="UniProtKB-KW"/>
</dbReference>
<keyword evidence="4" id="KW-0547">Nucleotide-binding</keyword>
<evidence type="ECO:0000256" key="3">
    <source>
        <dbReference type="ARBA" id="ARBA00022598"/>
    </source>
</evidence>
<accession>A0A8I3A6Y5</accession>
<evidence type="ECO:0000256" key="8">
    <source>
        <dbReference type="ARBA" id="ARBA00030520"/>
    </source>
</evidence>
<evidence type="ECO:0000256" key="7">
    <source>
        <dbReference type="ARBA" id="ARBA00023146"/>
    </source>
</evidence>
<reference evidence="9" key="1">
    <citation type="submission" date="2021-03" db="EMBL/GenBank/DDBJ databases">
        <title>Evolutionary innovations through gain and loss of genes in the ectomycorrhizal Boletales.</title>
        <authorList>
            <person name="Wu G."/>
            <person name="Miyauchi S."/>
            <person name="Morin E."/>
            <person name="Yang Z.-L."/>
            <person name="Xu J."/>
            <person name="Martin F.M."/>
        </authorList>
    </citation>
    <scope>NUCLEOTIDE SEQUENCE</scope>
    <source>
        <strain evidence="9">BR01</strain>
    </source>
</reference>
<dbReference type="GO" id="GO:0004823">
    <property type="term" value="F:leucine-tRNA ligase activity"/>
    <property type="evidence" value="ECO:0007669"/>
    <property type="project" value="UniProtKB-EC"/>
</dbReference>
<gene>
    <name evidence="9" type="ORF">JVT61DRAFT_4688</name>
</gene>
<keyword evidence="10" id="KW-1185">Reference proteome</keyword>
<dbReference type="EC" id="6.1.1.4" evidence="2"/>
<keyword evidence="7 9" id="KW-0030">Aminoacyl-tRNA synthetase</keyword>
<dbReference type="InterPro" id="IPR009008">
    <property type="entry name" value="Val/Leu/Ile-tRNA-synth_edit"/>
</dbReference>
<dbReference type="Proteomes" id="UP000683000">
    <property type="component" value="Unassembled WGS sequence"/>
</dbReference>
<dbReference type="AlphaFoldDB" id="A0A8I3A6Y5"/>
<name>A0A8I3A6Y5_9AGAM</name>
<organism evidence="9 10">
    <name type="scientific">Boletus reticuloceps</name>
    <dbReference type="NCBI Taxonomy" id="495285"/>
    <lineage>
        <taxon>Eukaryota</taxon>
        <taxon>Fungi</taxon>
        <taxon>Dikarya</taxon>
        <taxon>Basidiomycota</taxon>
        <taxon>Agaricomycotina</taxon>
        <taxon>Agaricomycetes</taxon>
        <taxon>Agaricomycetidae</taxon>
        <taxon>Boletales</taxon>
        <taxon>Boletineae</taxon>
        <taxon>Boletaceae</taxon>
        <taxon>Boletoideae</taxon>
        <taxon>Boletus</taxon>
    </lineage>
</organism>
<comment type="similarity">
    <text evidence="1">Belongs to the class-I aminoacyl-tRNA synthetase family.</text>
</comment>
<dbReference type="GO" id="GO:0002161">
    <property type="term" value="F:aminoacyl-tRNA deacylase activity"/>
    <property type="evidence" value="ECO:0007669"/>
    <property type="project" value="InterPro"/>
</dbReference>
<sequence length="238" mass="25836">MEVVEWSPAAKAVIEGKVGGRTVYLVSATLRPETMYGQTNCFVGPSLKYGVFAINDKDAFLVSYRAARNMAFQGLSPARGEVVQLVEIDGASIVGTKVKAPFAVIPEVYVLPMETVKATKGTGVVTSVPSDSPDDYATTEELRKKAEYYKVDPKWLDFTPVPVIKTTKYGELTAVETAKALADAKEIAYKEGFYGGTMVIGDFKGESVQEAKPKVRAQLIGKRTGRRLRGARELGRVA</sequence>
<keyword evidence="5" id="KW-0067">ATP-binding</keyword>
<dbReference type="FunFam" id="3.90.740.10:FF:000001">
    <property type="entry name" value="Leucine--tRNA ligase, cytoplasmic"/>
    <property type="match status" value="1"/>
</dbReference>
<evidence type="ECO:0000256" key="1">
    <source>
        <dbReference type="ARBA" id="ARBA00005594"/>
    </source>
</evidence>
<keyword evidence="3" id="KW-0436">Ligase</keyword>
<proteinExistence type="inferred from homology"/>
<evidence type="ECO:0000256" key="6">
    <source>
        <dbReference type="ARBA" id="ARBA00022917"/>
    </source>
</evidence>
<dbReference type="GO" id="GO:0006429">
    <property type="term" value="P:leucyl-tRNA aminoacylation"/>
    <property type="evidence" value="ECO:0007669"/>
    <property type="project" value="InterPro"/>
</dbReference>
<dbReference type="Gene3D" id="3.90.740.10">
    <property type="entry name" value="Valyl/Leucyl/Isoleucyl-tRNA synthetase, editing domain"/>
    <property type="match status" value="1"/>
</dbReference>
<dbReference type="OrthoDB" id="2989549at2759"/>
<dbReference type="PANTHER" id="PTHR45794">
    <property type="entry name" value="LEUCYL-TRNA SYNTHETASE"/>
    <property type="match status" value="1"/>
</dbReference>
<evidence type="ECO:0000256" key="5">
    <source>
        <dbReference type="ARBA" id="ARBA00022840"/>
    </source>
</evidence>
<dbReference type="InterPro" id="IPR004493">
    <property type="entry name" value="Leu-tRNA-synth_Ia_arc/euk"/>
</dbReference>